<organism evidence="2 3">
    <name type="scientific">Leptospira santarosai</name>
    <dbReference type="NCBI Taxonomy" id="28183"/>
    <lineage>
        <taxon>Bacteria</taxon>
        <taxon>Pseudomonadati</taxon>
        <taxon>Spirochaetota</taxon>
        <taxon>Spirochaetia</taxon>
        <taxon>Leptospirales</taxon>
        <taxon>Leptospiraceae</taxon>
        <taxon>Leptospira</taxon>
    </lineage>
</organism>
<keyword evidence="2" id="KW-0560">Oxidoreductase</keyword>
<evidence type="ECO:0000259" key="1">
    <source>
        <dbReference type="PROSITE" id="PS51725"/>
    </source>
</evidence>
<evidence type="ECO:0000313" key="3">
    <source>
        <dbReference type="Proteomes" id="UP000033961"/>
    </source>
</evidence>
<proteinExistence type="predicted"/>
<sequence length="101" mass="11696">MIVVVSSYKVLDEKIEEFKKISYEMAKESVDTEEGILRLDVLQGDGDPGRFLFMEVYKNETARKKHLETPQFISWRRAVPEWFSQGSTSIQYLPVHIDSPG</sequence>
<gene>
    <name evidence="2" type="ORF">XB16_1789</name>
</gene>
<dbReference type="InterPro" id="IPR011008">
    <property type="entry name" value="Dimeric_a/b-barrel"/>
</dbReference>
<reference evidence="2 3" key="1">
    <citation type="journal article" date="2015" name="Genome Announc.">
        <title>Draft Genome Sequences of Leptospira santarosai Strains U160, U164, and U233, Isolated from Asymptomatic Cattle.</title>
        <authorList>
            <person name="Kremer F.S."/>
            <person name="Eslabao M.R."/>
            <person name="Provisor M."/>
            <person name="Woloski R.D."/>
            <person name="Ramires O.V."/>
            <person name="Moreno L.Z."/>
            <person name="Moreno A.M."/>
            <person name="Hamond C."/>
            <person name="Lilenbaum W."/>
            <person name="Dellagostin O.A."/>
        </authorList>
    </citation>
    <scope>NUCLEOTIDE SEQUENCE [LARGE SCALE GENOMIC DNA]</scope>
    <source>
        <strain evidence="2 3">U160</strain>
    </source>
</reference>
<evidence type="ECO:0000313" key="2">
    <source>
        <dbReference type="EMBL" id="AVQ12117.1"/>
    </source>
</evidence>
<dbReference type="Pfam" id="PF03992">
    <property type="entry name" value="ABM"/>
    <property type="match status" value="1"/>
</dbReference>
<keyword evidence="2" id="KW-0503">Monooxygenase</keyword>
<dbReference type="GO" id="GO:0004497">
    <property type="term" value="F:monooxygenase activity"/>
    <property type="evidence" value="ECO:0007669"/>
    <property type="project" value="UniProtKB-KW"/>
</dbReference>
<dbReference type="PANTHER" id="PTHR33336">
    <property type="entry name" value="QUINOL MONOOXYGENASE YGIN-RELATED"/>
    <property type="match status" value="1"/>
</dbReference>
<dbReference type="AlphaFoldDB" id="A0A2P1QTP8"/>
<dbReference type="EMBL" id="CP027843">
    <property type="protein sequence ID" value="AVQ12117.1"/>
    <property type="molecule type" value="Genomic_DNA"/>
</dbReference>
<dbReference type="Proteomes" id="UP000033961">
    <property type="component" value="Chromosome I"/>
</dbReference>
<feature type="domain" description="ABM" evidence="1">
    <location>
        <begin position="2"/>
        <end position="91"/>
    </location>
</feature>
<protein>
    <submittedName>
        <fullName evidence="2">Antibiotic biosynthesis monooxygenase</fullName>
    </submittedName>
</protein>
<dbReference type="SUPFAM" id="SSF54909">
    <property type="entry name" value="Dimeric alpha+beta barrel"/>
    <property type="match status" value="1"/>
</dbReference>
<dbReference type="Gene3D" id="3.30.70.100">
    <property type="match status" value="1"/>
</dbReference>
<dbReference type="PANTHER" id="PTHR33336:SF3">
    <property type="entry name" value="ABM DOMAIN-CONTAINING PROTEIN"/>
    <property type="match status" value="1"/>
</dbReference>
<dbReference type="InterPro" id="IPR050744">
    <property type="entry name" value="AI-2_Isomerase_LsrG"/>
</dbReference>
<dbReference type="InterPro" id="IPR007138">
    <property type="entry name" value="ABM_dom"/>
</dbReference>
<dbReference type="PROSITE" id="PS51725">
    <property type="entry name" value="ABM"/>
    <property type="match status" value="1"/>
</dbReference>
<accession>A0A2P1QTP8</accession>
<name>A0A2P1QTP8_9LEPT</name>